<dbReference type="Proteomes" id="UP001497392">
    <property type="component" value="Unassembled WGS sequence"/>
</dbReference>
<accession>A0ABP1FKD5</accession>
<keyword evidence="5" id="KW-1185">Reference proteome</keyword>
<protein>
    <submittedName>
        <fullName evidence="4">G238 protein</fullName>
    </submittedName>
</protein>
<evidence type="ECO:0000256" key="2">
    <source>
        <dbReference type="SAM" id="Coils"/>
    </source>
</evidence>
<name>A0ABP1FKD5_9CHLO</name>
<dbReference type="EMBL" id="CAXHTA020000001">
    <property type="protein sequence ID" value="CAL5218548.1"/>
    <property type="molecule type" value="Genomic_DNA"/>
</dbReference>
<reference evidence="4 5" key="1">
    <citation type="submission" date="2024-06" db="EMBL/GenBank/DDBJ databases">
        <authorList>
            <person name="Kraege A."/>
            <person name="Thomma B."/>
        </authorList>
    </citation>
    <scope>NUCLEOTIDE SEQUENCE [LARGE SCALE GENOMIC DNA]</scope>
</reference>
<feature type="region of interest" description="Disordered" evidence="3">
    <location>
        <begin position="370"/>
        <end position="399"/>
    </location>
</feature>
<keyword evidence="1 2" id="KW-0175">Coiled coil</keyword>
<evidence type="ECO:0000313" key="4">
    <source>
        <dbReference type="EMBL" id="CAL5218548.1"/>
    </source>
</evidence>
<organism evidence="4 5">
    <name type="scientific">Coccomyxa viridis</name>
    <dbReference type="NCBI Taxonomy" id="1274662"/>
    <lineage>
        <taxon>Eukaryota</taxon>
        <taxon>Viridiplantae</taxon>
        <taxon>Chlorophyta</taxon>
        <taxon>core chlorophytes</taxon>
        <taxon>Trebouxiophyceae</taxon>
        <taxon>Trebouxiophyceae incertae sedis</taxon>
        <taxon>Coccomyxaceae</taxon>
        <taxon>Coccomyxa</taxon>
    </lineage>
</organism>
<sequence length="577" mass="62548">MKVSEGLHSSKADGRDSVSEEQPDAANKESFPNGTTDTKWRRPDIQLTADATQSVSKMQLQDSDSHAADCSSEPGSCKLVLAADVTLNNLERLPDILDLDNRVLPSNTLILGLTDGLYIWPPCSHIRRTASGAVPVTIPEPSLSPDAQESVSRSGKRPQLPAIAEDPQAALQPALSNGGTAATRVAAQDLEAGLRAALEAQRSLQARKRRRDKLLRAVSKAVEVRGHAQQQREQIERLREQARQRQSTAQRMQRSAAALRRSLALSSHVAILQAQALADACTAMLEAARRVQGAARLLEVEGRGSRLASLQRQLVARRCRLAIGYGAVYSVGPKRVTEPEPPAGGFLWDLMDHLWFTAYVLGRQKEQYAPEEASDSLDVPSSPAPSEYGSQTSSPSRLREYSQLTIDGLELEPDLAKKILDTNAELAAAAVGYATRLTQRLAALLDVPLRYPLRFANSRSSIYSHAPPAGNIREMFESEAKNGHRGVFELLHLSEKASSAGMASLAPREFPLYYSGKELKPFQYALFLLSKDVEQLLNAHGLHSMGGAQLLQNLYKLLAAAASGAPNSSSSARAGSY</sequence>
<feature type="region of interest" description="Disordered" evidence="3">
    <location>
        <begin position="137"/>
        <end position="159"/>
    </location>
</feature>
<evidence type="ECO:0000313" key="5">
    <source>
        <dbReference type="Proteomes" id="UP001497392"/>
    </source>
</evidence>
<evidence type="ECO:0000256" key="3">
    <source>
        <dbReference type="SAM" id="MobiDB-lite"/>
    </source>
</evidence>
<feature type="coiled-coil region" evidence="2">
    <location>
        <begin position="221"/>
        <end position="255"/>
    </location>
</feature>
<evidence type="ECO:0000256" key="1">
    <source>
        <dbReference type="ARBA" id="ARBA00023054"/>
    </source>
</evidence>
<feature type="compositionally biased region" description="Basic and acidic residues" evidence="3">
    <location>
        <begin position="8"/>
        <end position="18"/>
    </location>
</feature>
<dbReference type="PANTHER" id="PTHR15157:SF5">
    <property type="entry name" value="UV RADIATION RESISTANCE-ASSOCIATED GENE PROTEIN"/>
    <property type="match status" value="1"/>
</dbReference>
<gene>
    <name evidence="4" type="primary">g238</name>
    <name evidence="4" type="ORF">VP750_LOCUS207</name>
</gene>
<dbReference type="PANTHER" id="PTHR15157">
    <property type="entry name" value="UV RADIATION RESISTANCE-ASSOCIATED GENE PROTEIN"/>
    <property type="match status" value="1"/>
</dbReference>
<proteinExistence type="predicted"/>
<feature type="region of interest" description="Disordered" evidence="3">
    <location>
        <begin position="1"/>
        <end position="44"/>
    </location>
</feature>
<comment type="caution">
    <text evidence="4">The sequence shown here is derived from an EMBL/GenBank/DDBJ whole genome shotgun (WGS) entry which is preliminary data.</text>
</comment>